<keyword evidence="6" id="KW-0862">Zinc</keyword>
<dbReference type="Gene3D" id="3.30.40.10">
    <property type="entry name" value="Zinc/RING finger domain, C3HC4 (zinc finger)"/>
    <property type="match status" value="1"/>
</dbReference>
<sequence>MLGPYSKGRMRKEIHVHYVCAMWAPEVYHDPDTNDLVNVASEYHRSRGLTCTVCLARGATVGCYVPSCPNVYHYCCLYGTPPPSANRDANGPCVLHDNYYAAFCSAHAAKTNDDVLMQRMRADSELSKFLSDRAAAVDSALDGNPEQGRDCPGFVATGLRRNETETIFCRVWGITSVPTNSSWVTMVGRHHRRLLKPGERISIKDCPHRVPSTALAVVTGAIGGIRGGGARTMAAATTPVGDRSGNETAAASPVREEAGSREGAVDPVGGKARSGAVAAQAVGAGEGSGQGYVAPSAPGPVAGSNEAERGTGRRTGPSPPVFLLRNLQQCRAVGRQVLRQSLPAIPSSFLHATVMQQTHYRPQSLTLDTERRGGAASGDGSGGAGASRRVGQGAAAMGPWPAPLPVTAGEDDGDGASRFQTERDE</sequence>
<organism evidence="11 12">
    <name type="scientific">Porphyra umbilicalis</name>
    <name type="common">Purple laver</name>
    <name type="synonym">Red alga</name>
    <dbReference type="NCBI Taxonomy" id="2786"/>
    <lineage>
        <taxon>Eukaryota</taxon>
        <taxon>Rhodophyta</taxon>
        <taxon>Bangiophyceae</taxon>
        <taxon>Bangiales</taxon>
        <taxon>Bangiaceae</taxon>
        <taxon>Porphyra</taxon>
    </lineage>
</organism>
<feature type="region of interest" description="Disordered" evidence="9">
    <location>
        <begin position="236"/>
        <end position="270"/>
    </location>
</feature>
<gene>
    <name evidence="11" type="ORF">BU14_0087s0015</name>
</gene>
<keyword evidence="7" id="KW-0234">DNA repair</keyword>
<keyword evidence="4" id="KW-0227">DNA damage</keyword>
<dbReference type="Proteomes" id="UP000218209">
    <property type="component" value="Unassembled WGS sequence"/>
</dbReference>
<dbReference type="InterPro" id="IPR013083">
    <property type="entry name" value="Znf_RING/FYVE/PHD"/>
</dbReference>
<dbReference type="GO" id="GO:0004842">
    <property type="term" value="F:ubiquitin-protein transferase activity"/>
    <property type="evidence" value="ECO:0007669"/>
    <property type="project" value="TreeGrafter"/>
</dbReference>
<keyword evidence="8" id="KW-0539">Nucleus</keyword>
<dbReference type="GO" id="GO:0008270">
    <property type="term" value="F:zinc ion binding"/>
    <property type="evidence" value="ECO:0007669"/>
    <property type="project" value="UniProtKB-KW"/>
</dbReference>
<evidence type="ECO:0000256" key="6">
    <source>
        <dbReference type="ARBA" id="ARBA00022833"/>
    </source>
</evidence>
<keyword evidence="3" id="KW-0677">Repeat</keyword>
<dbReference type="OrthoDB" id="6077at2759"/>
<evidence type="ECO:0000256" key="7">
    <source>
        <dbReference type="ARBA" id="ARBA00023204"/>
    </source>
</evidence>
<evidence type="ECO:0000313" key="12">
    <source>
        <dbReference type="Proteomes" id="UP000218209"/>
    </source>
</evidence>
<proteinExistence type="predicted"/>
<dbReference type="PROSITE" id="PS51805">
    <property type="entry name" value="EPHD"/>
    <property type="match status" value="1"/>
</dbReference>
<dbReference type="InterPro" id="IPR031099">
    <property type="entry name" value="BRCA1-associated"/>
</dbReference>
<feature type="compositionally biased region" description="Gly residues" evidence="9">
    <location>
        <begin position="375"/>
        <end position="385"/>
    </location>
</feature>
<accession>A0A1X6PEB8</accession>
<keyword evidence="5" id="KW-0863">Zinc-finger</keyword>
<dbReference type="GO" id="GO:0000724">
    <property type="term" value="P:double-strand break repair via homologous recombination"/>
    <property type="evidence" value="ECO:0007669"/>
    <property type="project" value="TreeGrafter"/>
</dbReference>
<dbReference type="EMBL" id="KV918798">
    <property type="protein sequence ID" value="OSX79065.1"/>
    <property type="molecule type" value="Genomic_DNA"/>
</dbReference>
<dbReference type="GO" id="GO:0005634">
    <property type="term" value="C:nucleus"/>
    <property type="evidence" value="ECO:0007669"/>
    <property type="project" value="UniProtKB-SubCell"/>
</dbReference>
<evidence type="ECO:0000256" key="2">
    <source>
        <dbReference type="ARBA" id="ARBA00022723"/>
    </source>
</evidence>
<feature type="region of interest" description="Disordered" evidence="9">
    <location>
        <begin position="363"/>
        <end position="425"/>
    </location>
</feature>
<feature type="domain" description="PHD-type" evidence="10">
    <location>
        <begin position="1"/>
        <end position="108"/>
    </location>
</feature>
<dbReference type="AlphaFoldDB" id="A0A1X6PEB8"/>
<feature type="compositionally biased region" description="Basic and acidic residues" evidence="9">
    <location>
        <begin position="254"/>
        <end position="264"/>
    </location>
</feature>
<evidence type="ECO:0000256" key="9">
    <source>
        <dbReference type="SAM" id="MobiDB-lite"/>
    </source>
</evidence>
<evidence type="ECO:0000256" key="1">
    <source>
        <dbReference type="ARBA" id="ARBA00004123"/>
    </source>
</evidence>
<keyword evidence="12" id="KW-1185">Reference proteome</keyword>
<dbReference type="InterPro" id="IPR034732">
    <property type="entry name" value="EPHD"/>
</dbReference>
<comment type="subcellular location">
    <subcellularLocation>
        <location evidence="1">Nucleus</location>
    </subcellularLocation>
</comment>
<evidence type="ECO:0000256" key="5">
    <source>
        <dbReference type="ARBA" id="ARBA00022771"/>
    </source>
</evidence>
<evidence type="ECO:0000256" key="8">
    <source>
        <dbReference type="ARBA" id="ARBA00023242"/>
    </source>
</evidence>
<evidence type="ECO:0000313" key="11">
    <source>
        <dbReference type="EMBL" id="OSX79065.1"/>
    </source>
</evidence>
<name>A0A1X6PEB8_PORUM</name>
<feature type="compositionally biased region" description="Low complexity" evidence="9">
    <location>
        <begin position="386"/>
        <end position="396"/>
    </location>
</feature>
<dbReference type="PANTHER" id="PTHR13763:SF0">
    <property type="entry name" value="BREAST CANCER TYPE 1 SUSCEPTIBILITY PROTEIN"/>
    <property type="match status" value="1"/>
</dbReference>
<evidence type="ECO:0000259" key="10">
    <source>
        <dbReference type="PROSITE" id="PS51805"/>
    </source>
</evidence>
<reference evidence="11 12" key="1">
    <citation type="submission" date="2017-03" db="EMBL/GenBank/DDBJ databases">
        <title>WGS assembly of Porphyra umbilicalis.</title>
        <authorList>
            <person name="Brawley S.H."/>
            <person name="Blouin N.A."/>
            <person name="Ficko-Blean E."/>
            <person name="Wheeler G.L."/>
            <person name="Lohr M."/>
            <person name="Goodson H.V."/>
            <person name="Jenkins J.W."/>
            <person name="Blaby-Haas C.E."/>
            <person name="Helliwell K.E."/>
            <person name="Chan C."/>
            <person name="Marriage T."/>
            <person name="Bhattacharya D."/>
            <person name="Klein A.S."/>
            <person name="Badis Y."/>
            <person name="Brodie J."/>
            <person name="Cao Y."/>
            <person name="Collen J."/>
            <person name="Dittami S.M."/>
            <person name="Gachon C.M."/>
            <person name="Green B.R."/>
            <person name="Karpowicz S."/>
            <person name="Kim J.W."/>
            <person name="Kudahl U."/>
            <person name="Lin S."/>
            <person name="Michel G."/>
            <person name="Mittag M."/>
            <person name="Olson B.J."/>
            <person name="Pangilinan J."/>
            <person name="Peng Y."/>
            <person name="Qiu H."/>
            <person name="Shu S."/>
            <person name="Singer J.T."/>
            <person name="Smith A.G."/>
            <person name="Sprecher B.N."/>
            <person name="Wagner V."/>
            <person name="Wang W."/>
            <person name="Wang Z.-Y."/>
            <person name="Yan J."/>
            <person name="Yarish C."/>
            <person name="Zoeuner-Riek S."/>
            <person name="Zhuang Y."/>
            <person name="Zou Y."/>
            <person name="Lindquist E.A."/>
            <person name="Grimwood J."/>
            <person name="Barry K."/>
            <person name="Rokhsar D.S."/>
            <person name="Schmutz J."/>
            <person name="Stiller J.W."/>
            <person name="Grossman A.R."/>
            <person name="Prochnik S.E."/>
        </authorList>
    </citation>
    <scope>NUCLEOTIDE SEQUENCE [LARGE SCALE GENOMIC DNA]</scope>
    <source>
        <strain evidence="11">4086291</strain>
    </source>
</reference>
<dbReference type="Pfam" id="PF13771">
    <property type="entry name" value="zf-HC5HC2H"/>
    <property type="match status" value="1"/>
</dbReference>
<dbReference type="GO" id="GO:0045944">
    <property type="term" value="P:positive regulation of transcription by RNA polymerase II"/>
    <property type="evidence" value="ECO:0007669"/>
    <property type="project" value="TreeGrafter"/>
</dbReference>
<dbReference type="CDD" id="cd15571">
    <property type="entry name" value="ePHD"/>
    <property type="match status" value="1"/>
</dbReference>
<keyword evidence="2" id="KW-0479">Metal-binding</keyword>
<dbReference type="PANTHER" id="PTHR13763">
    <property type="entry name" value="BREAST CANCER TYPE 1 SUSCEPTIBILITY PROTEIN BRCA1"/>
    <property type="match status" value="1"/>
</dbReference>
<evidence type="ECO:0000256" key="3">
    <source>
        <dbReference type="ARBA" id="ARBA00022737"/>
    </source>
</evidence>
<protein>
    <recommendedName>
        <fullName evidence="10">PHD-type domain-containing protein</fullName>
    </recommendedName>
</protein>
<feature type="region of interest" description="Disordered" evidence="9">
    <location>
        <begin position="285"/>
        <end position="320"/>
    </location>
</feature>
<evidence type="ECO:0000256" key="4">
    <source>
        <dbReference type="ARBA" id="ARBA00022763"/>
    </source>
</evidence>